<feature type="region of interest" description="Disordered" evidence="6">
    <location>
        <begin position="1"/>
        <end position="25"/>
    </location>
</feature>
<feature type="transmembrane region" description="Helical" evidence="7">
    <location>
        <begin position="36"/>
        <end position="66"/>
    </location>
</feature>
<feature type="transmembrane region" description="Helical" evidence="7">
    <location>
        <begin position="297"/>
        <end position="314"/>
    </location>
</feature>
<evidence type="ECO:0000313" key="8">
    <source>
        <dbReference type="EMBL" id="CAE6805198.1"/>
    </source>
</evidence>
<evidence type="ECO:0000256" key="1">
    <source>
        <dbReference type="ARBA" id="ARBA00004141"/>
    </source>
</evidence>
<keyword evidence="4 7" id="KW-1133">Transmembrane helix</keyword>
<evidence type="ECO:0000256" key="4">
    <source>
        <dbReference type="ARBA" id="ARBA00022989"/>
    </source>
</evidence>
<comment type="subcellular location">
    <subcellularLocation>
        <location evidence="1">Membrane</location>
        <topology evidence="1">Multi-pass membrane protein</topology>
    </subcellularLocation>
</comment>
<gene>
    <name evidence="8" type="primary">ydiK_2</name>
    <name evidence="8" type="ORF">R69888_05396</name>
</gene>
<feature type="transmembrane region" description="Helical" evidence="7">
    <location>
        <begin position="264"/>
        <end position="291"/>
    </location>
</feature>
<comment type="similarity">
    <text evidence="2">Belongs to the autoinducer-2 exporter (AI-2E) (TC 2.A.86) family.</text>
</comment>
<feature type="transmembrane region" description="Helical" evidence="7">
    <location>
        <begin position="182"/>
        <end position="202"/>
    </location>
</feature>
<dbReference type="EMBL" id="CAJNBK010000021">
    <property type="protein sequence ID" value="CAE6805198.1"/>
    <property type="molecule type" value="Genomic_DNA"/>
</dbReference>
<evidence type="ECO:0000256" key="2">
    <source>
        <dbReference type="ARBA" id="ARBA00009773"/>
    </source>
</evidence>
<organism evidence="8 9">
    <name type="scientific">Paraburkholderia haematera</name>
    <dbReference type="NCBI Taxonomy" id="2793077"/>
    <lineage>
        <taxon>Bacteria</taxon>
        <taxon>Pseudomonadati</taxon>
        <taxon>Pseudomonadota</taxon>
        <taxon>Betaproteobacteria</taxon>
        <taxon>Burkholderiales</taxon>
        <taxon>Burkholderiaceae</taxon>
        <taxon>Paraburkholderia</taxon>
    </lineage>
</organism>
<comment type="caution">
    <text evidence="8">The sequence shown here is derived from an EMBL/GenBank/DDBJ whole genome shotgun (WGS) entry which is preliminary data.</text>
</comment>
<feature type="transmembrane region" description="Helical" evidence="7">
    <location>
        <begin position="86"/>
        <end position="107"/>
    </location>
</feature>
<dbReference type="InterPro" id="IPR002549">
    <property type="entry name" value="AI-2E-like"/>
</dbReference>
<feature type="transmembrane region" description="Helical" evidence="7">
    <location>
        <begin position="237"/>
        <end position="257"/>
    </location>
</feature>
<accession>A0ABM8SET7</accession>
<evidence type="ECO:0000256" key="5">
    <source>
        <dbReference type="ARBA" id="ARBA00023136"/>
    </source>
</evidence>
<dbReference type="PANTHER" id="PTHR21716">
    <property type="entry name" value="TRANSMEMBRANE PROTEIN"/>
    <property type="match status" value="1"/>
</dbReference>
<keyword evidence="5 7" id="KW-0472">Membrane</keyword>
<reference evidence="8 9" key="1">
    <citation type="submission" date="2021-02" db="EMBL/GenBank/DDBJ databases">
        <authorList>
            <person name="Vanwijnsberghe S."/>
        </authorList>
    </citation>
    <scope>NUCLEOTIDE SEQUENCE [LARGE SCALE GENOMIC DNA]</scope>
    <source>
        <strain evidence="8 9">LMG 31837</strain>
    </source>
</reference>
<dbReference type="PANTHER" id="PTHR21716:SF61">
    <property type="entry name" value="BLR8064 PROTEIN"/>
    <property type="match status" value="1"/>
</dbReference>
<evidence type="ECO:0000256" key="6">
    <source>
        <dbReference type="SAM" id="MobiDB-lite"/>
    </source>
</evidence>
<dbReference type="Proteomes" id="UP000672526">
    <property type="component" value="Unassembled WGS sequence"/>
</dbReference>
<keyword evidence="9" id="KW-1185">Reference proteome</keyword>
<evidence type="ECO:0000256" key="7">
    <source>
        <dbReference type="SAM" id="Phobius"/>
    </source>
</evidence>
<evidence type="ECO:0000256" key="3">
    <source>
        <dbReference type="ARBA" id="ARBA00022692"/>
    </source>
</evidence>
<proteinExistence type="inferred from homology"/>
<feature type="compositionally biased region" description="Pro residues" evidence="6">
    <location>
        <begin position="1"/>
        <end position="13"/>
    </location>
</feature>
<dbReference type="Pfam" id="PF01594">
    <property type="entry name" value="AI-2E_transport"/>
    <property type="match status" value="1"/>
</dbReference>
<keyword evidence="3 7" id="KW-0812">Transmembrane</keyword>
<dbReference type="RefSeq" id="WP_211614684.1">
    <property type="nucleotide sequence ID" value="NZ_CAJNBK010000021.1"/>
</dbReference>
<sequence length="369" mass="39121">MTSRPPVTPPESPELPESPESPVPPACLKKQKPASLVLYIALVLLALWVVRDFIAVMAWSGVIAIALWPLLKKMDGIRWCTGRTTLIAALLTLVIALLVVLPVGIGITQALREAHDMSEWFKAAQENGIPLPGIIERLPFGVQQISAWWQANLAQPLRDSAAMKGLHSTTVMTLGRHFGARAAHGVMVFAFMLITLFVIFQAGPRLSGSLMKGARRGFGDDGAQLLERMAAAVRGTVSGLVVVGLGEGVLLGVAYFVTGLPHVALLASITAIAAMLPFCAPLTFGLAALWLFSQGSVAGAIGLVVFGSVVVFVAEHFVRPVLIGNSTRLPFLLVLFGILGGAETFGLLGLFIGPALMTVLVVLWADIVQ</sequence>
<evidence type="ECO:0000313" key="9">
    <source>
        <dbReference type="Proteomes" id="UP000672526"/>
    </source>
</evidence>
<protein>
    <submittedName>
        <fullName evidence="8">Transport protein YdiK</fullName>
    </submittedName>
</protein>
<name>A0ABM8SET7_9BURK</name>